<reference evidence="2 3" key="1">
    <citation type="submission" date="2018-09" db="EMBL/GenBank/DDBJ databases">
        <title>Whole genome based analysis of evolution and adaptive divergence in Indian and Brazilian strains of Azospirillum brasilense.</title>
        <authorList>
            <person name="Singh C."/>
            <person name="Tripathi A.K."/>
        </authorList>
    </citation>
    <scope>NUCLEOTIDE SEQUENCE [LARGE SCALE GENOMIC DNA]</scope>
    <source>
        <strain evidence="2 3">MTCC4038</strain>
        <plasmid evidence="2 3">p2</plasmid>
    </source>
</reference>
<dbReference type="Proteomes" id="UP000298774">
    <property type="component" value="Plasmid p2"/>
</dbReference>
<evidence type="ECO:0000313" key="3">
    <source>
        <dbReference type="Proteomes" id="UP000298774"/>
    </source>
</evidence>
<keyword evidence="4" id="KW-1185">Reference proteome</keyword>
<sequence>MTTQWDRNTLKRVADAIGDVHLYDKHHTGEFIAMRLRDSLADNPGYDQAAVDDKLMQLARVALDAAEAGKV</sequence>
<geneLocation type="plasmid" evidence="2 3">
    <name>p2</name>
</geneLocation>
<reference evidence="1 4" key="2">
    <citation type="submission" date="2023-11" db="EMBL/GenBank/DDBJ databases">
        <title>MicrobeMod: A computational toolkit for identifying prokaryotic methylation and restriction-modification with nanopore sequencing.</title>
        <authorList>
            <person name="Crits-Christoph A."/>
            <person name="Kang S.C."/>
            <person name="Lee H."/>
            <person name="Ostrov N."/>
        </authorList>
    </citation>
    <scope>NUCLEOTIDE SEQUENCE [LARGE SCALE GENOMIC DNA]</scope>
    <source>
        <strain evidence="1 4">ATCC 29145</strain>
    </source>
</reference>
<dbReference type="GeneID" id="56450637"/>
<proteinExistence type="predicted"/>
<organism evidence="2 3">
    <name type="scientific">Azospirillum brasilense</name>
    <dbReference type="NCBI Taxonomy" id="192"/>
    <lineage>
        <taxon>Bacteria</taxon>
        <taxon>Pseudomonadati</taxon>
        <taxon>Pseudomonadota</taxon>
        <taxon>Alphaproteobacteria</taxon>
        <taxon>Rhodospirillales</taxon>
        <taxon>Azospirillaceae</taxon>
        <taxon>Azospirillum</taxon>
    </lineage>
</organism>
<dbReference type="EMBL" id="JAWXYC010000005">
    <property type="protein sequence ID" value="MDX5955570.1"/>
    <property type="molecule type" value="Genomic_DNA"/>
</dbReference>
<gene>
    <name evidence="2" type="ORF">D3868_24885</name>
    <name evidence="1" type="ORF">SIM66_30850</name>
</gene>
<dbReference type="RefSeq" id="WP_035679385.1">
    <property type="nucleotide sequence ID" value="NZ_CP012916.1"/>
</dbReference>
<evidence type="ECO:0000313" key="4">
    <source>
        <dbReference type="Proteomes" id="UP001277471"/>
    </source>
</evidence>
<accession>A0A0N7I8V9</accession>
<evidence type="ECO:0000313" key="1">
    <source>
        <dbReference type="EMBL" id="MDX5955570.1"/>
    </source>
</evidence>
<dbReference type="KEGG" id="abf:AMK58_23045"/>
<dbReference type="Proteomes" id="UP001277471">
    <property type="component" value="Unassembled WGS sequence"/>
</dbReference>
<evidence type="ECO:0000313" key="2">
    <source>
        <dbReference type="EMBL" id="QCO12255.1"/>
    </source>
</evidence>
<dbReference type="AlphaFoldDB" id="A0A0N7I8V9"/>
<name>A0A0N7I8V9_AZOBR</name>
<dbReference type="EMBL" id="CP032341">
    <property type="protein sequence ID" value="QCO12255.1"/>
    <property type="molecule type" value="Genomic_DNA"/>
</dbReference>
<keyword evidence="2" id="KW-0614">Plasmid</keyword>
<protein>
    <submittedName>
        <fullName evidence="2">Uncharacterized protein</fullName>
    </submittedName>
</protein>